<feature type="region of interest" description="Disordered" evidence="1">
    <location>
        <begin position="133"/>
        <end position="176"/>
    </location>
</feature>
<dbReference type="OrthoDB" id="5427526at2759"/>
<name>A0A6A6ZH10_9PLEO</name>
<proteinExistence type="predicted"/>
<evidence type="ECO:0000256" key="1">
    <source>
        <dbReference type="SAM" id="MobiDB-lite"/>
    </source>
</evidence>
<sequence>MSSPPQTPTHRPASSHRRHPSSLDMSYNTPSRRQSFNRRSSGYSPVTPRSSHEFEHGSPAQHFDGGGDSNGLGNLADELGEIWDDDEEAADDEFGDELDAPEDDFPDIGTAVEHDGSAGLDSVVNINGVRDSGVAMQSSPSTNHELSPEAASKARKHARQRSMYDGSDYGSDTDFDNDGISPALDARIAAIESLARRGMEENGSAADQVVKRVTEQLRDLGSQIAIENGATRLKTAHDALTTHLTHQSRTLTSLTASFSGPRPIIPDPEDIEALLPLIQSTLELLPHASNQPLISLSHLTLSTRELLQHLANVSDTLHMSRQTTANATRRLRTSREQVNEWKRDTEKTEEGRTYIERGDWDRRLKEREAKHACANVVEGFEDVCGMWRKRLCEGLGVASA</sequence>
<keyword evidence="3" id="KW-1185">Reference proteome</keyword>
<evidence type="ECO:0000313" key="3">
    <source>
        <dbReference type="Proteomes" id="UP000799424"/>
    </source>
</evidence>
<dbReference type="EMBL" id="MU006242">
    <property type="protein sequence ID" value="KAF2819979.1"/>
    <property type="molecule type" value="Genomic_DNA"/>
</dbReference>
<feature type="compositionally biased region" description="Polar residues" evidence="1">
    <location>
        <begin position="23"/>
        <end position="49"/>
    </location>
</feature>
<dbReference type="Proteomes" id="UP000799424">
    <property type="component" value="Unassembled WGS sequence"/>
</dbReference>
<gene>
    <name evidence="2" type="ORF">CC86DRAFT_123516</name>
</gene>
<feature type="region of interest" description="Disordered" evidence="1">
    <location>
        <begin position="1"/>
        <end position="109"/>
    </location>
</feature>
<dbReference type="AlphaFoldDB" id="A0A6A6ZH10"/>
<feature type="compositionally biased region" description="Acidic residues" evidence="1">
    <location>
        <begin position="78"/>
        <end position="106"/>
    </location>
</feature>
<accession>A0A6A6ZH10</accession>
<protein>
    <submittedName>
        <fullName evidence="2">Uncharacterized protein</fullName>
    </submittedName>
</protein>
<evidence type="ECO:0000313" key="2">
    <source>
        <dbReference type="EMBL" id="KAF2819979.1"/>
    </source>
</evidence>
<feature type="compositionally biased region" description="Polar residues" evidence="1">
    <location>
        <begin position="135"/>
        <end position="145"/>
    </location>
</feature>
<reference evidence="2" key="1">
    <citation type="journal article" date="2020" name="Stud. Mycol.">
        <title>101 Dothideomycetes genomes: a test case for predicting lifestyles and emergence of pathogens.</title>
        <authorList>
            <person name="Haridas S."/>
            <person name="Albert R."/>
            <person name="Binder M."/>
            <person name="Bloem J."/>
            <person name="Labutti K."/>
            <person name="Salamov A."/>
            <person name="Andreopoulos B."/>
            <person name="Baker S."/>
            <person name="Barry K."/>
            <person name="Bills G."/>
            <person name="Bluhm B."/>
            <person name="Cannon C."/>
            <person name="Castanera R."/>
            <person name="Culley D."/>
            <person name="Daum C."/>
            <person name="Ezra D."/>
            <person name="Gonzalez J."/>
            <person name="Henrissat B."/>
            <person name="Kuo A."/>
            <person name="Liang C."/>
            <person name="Lipzen A."/>
            <person name="Lutzoni F."/>
            <person name="Magnuson J."/>
            <person name="Mondo S."/>
            <person name="Nolan M."/>
            <person name="Ohm R."/>
            <person name="Pangilinan J."/>
            <person name="Park H.-J."/>
            <person name="Ramirez L."/>
            <person name="Alfaro M."/>
            <person name="Sun H."/>
            <person name="Tritt A."/>
            <person name="Yoshinaga Y."/>
            <person name="Zwiers L.-H."/>
            <person name="Turgeon B."/>
            <person name="Goodwin S."/>
            <person name="Spatafora J."/>
            <person name="Crous P."/>
            <person name="Grigoriev I."/>
        </authorList>
    </citation>
    <scope>NUCLEOTIDE SEQUENCE</scope>
    <source>
        <strain evidence="2">CBS 113818</strain>
    </source>
</reference>
<organism evidence="2 3">
    <name type="scientific">Ophiobolus disseminans</name>
    <dbReference type="NCBI Taxonomy" id="1469910"/>
    <lineage>
        <taxon>Eukaryota</taxon>
        <taxon>Fungi</taxon>
        <taxon>Dikarya</taxon>
        <taxon>Ascomycota</taxon>
        <taxon>Pezizomycotina</taxon>
        <taxon>Dothideomycetes</taxon>
        <taxon>Pleosporomycetidae</taxon>
        <taxon>Pleosporales</taxon>
        <taxon>Pleosporineae</taxon>
        <taxon>Phaeosphaeriaceae</taxon>
        <taxon>Ophiobolus</taxon>
    </lineage>
</organism>